<accession>A0ACB8TVM3</accession>
<evidence type="ECO:0000313" key="2">
    <source>
        <dbReference type="Proteomes" id="UP001055072"/>
    </source>
</evidence>
<dbReference type="Proteomes" id="UP001055072">
    <property type="component" value="Unassembled WGS sequence"/>
</dbReference>
<evidence type="ECO:0000313" key="1">
    <source>
        <dbReference type="EMBL" id="KAI0085984.1"/>
    </source>
</evidence>
<organism evidence="1 2">
    <name type="scientific">Irpex rosettiformis</name>
    <dbReference type="NCBI Taxonomy" id="378272"/>
    <lineage>
        <taxon>Eukaryota</taxon>
        <taxon>Fungi</taxon>
        <taxon>Dikarya</taxon>
        <taxon>Basidiomycota</taxon>
        <taxon>Agaricomycotina</taxon>
        <taxon>Agaricomycetes</taxon>
        <taxon>Polyporales</taxon>
        <taxon>Irpicaceae</taxon>
        <taxon>Irpex</taxon>
    </lineage>
</organism>
<dbReference type="EMBL" id="MU274927">
    <property type="protein sequence ID" value="KAI0085984.1"/>
    <property type="molecule type" value="Genomic_DNA"/>
</dbReference>
<comment type="caution">
    <text evidence="1">The sequence shown here is derived from an EMBL/GenBank/DDBJ whole genome shotgun (WGS) entry which is preliminary data.</text>
</comment>
<keyword evidence="2" id="KW-1185">Reference proteome</keyword>
<protein>
    <submittedName>
        <fullName evidence="1">Uncharacterized protein</fullName>
    </submittedName>
</protein>
<proteinExistence type="predicted"/>
<name>A0ACB8TVM3_9APHY</name>
<sequence length="134" mass="15353">MQLYCTPSKPRFQPIEFVRLGQLWQCMHAIKFILKSVLFLVFLIRLWAPALSGSMSKLHRPFKCSATVKFNGRATKMIIFLTLYGTRFSSFHLVVSRYKRVHNEVIQPLGQYSLEGLLERIEAAMDGCTTPPSA</sequence>
<gene>
    <name evidence="1" type="ORF">BDY19DRAFT_388376</name>
</gene>
<reference evidence="1" key="1">
    <citation type="journal article" date="2021" name="Environ. Microbiol.">
        <title>Gene family expansions and transcriptome signatures uncover fungal adaptations to wood decay.</title>
        <authorList>
            <person name="Hage H."/>
            <person name="Miyauchi S."/>
            <person name="Viragh M."/>
            <person name="Drula E."/>
            <person name="Min B."/>
            <person name="Chaduli D."/>
            <person name="Navarro D."/>
            <person name="Favel A."/>
            <person name="Norest M."/>
            <person name="Lesage-Meessen L."/>
            <person name="Balint B."/>
            <person name="Merenyi Z."/>
            <person name="de Eugenio L."/>
            <person name="Morin E."/>
            <person name="Martinez A.T."/>
            <person name="Baldrian P."/>
            <person name="Stursova M."/>
            <person name="Martinez M.J."/>
            <person name="Novotny C."/>
            <person name="Magnuson J.K."/>
            <person name="Spatafora J.W."/>
            <person name="Maurice S."/>
            <person name="Pangilinan J."/>
            <person name="Andreopoulos W."/>
            <person name="LaButti K."/>
            <person name="Hundley H."/>
            <person name="Na H."/>
            <person name="Kuo A."/>
            <person name="Barry K."/>
            <person name="Lipzen A."/>
            <person name="Henrissat B."/>
            <person name="Riley R."/>
            <person name="Ahrendt S."/>
            <person name="Nagy L.G."/>
            <person name="Grigoriev I.V."/>
            <person name="Martin F."/>
            <person name="Rosso M.N."/>
        </authorList>
    </citation>
    <scope>NUCLEOTIDE SEQUENCE</scope>
    <source>
        <strain evidence="1">CBS 384.51</strain>
    </source>
</reference>